<evidence type="ECO:0000256" key="4">
    <source>
        <dbReference type="SAM" id="MobiDB-lite"/>
    </source>
</evidence>
<dbReference type="GO" id="GO:0005524">
    <property type="term" value="F:ATP binding"/>
    <property type="evidence" value="ECO:0007669"/>
    <property type="project" value="UniProtKB-KW"/>
</dbReference>
<evidence type="ECO:0000259" key="6">
    <source>
        <dbReference type="PROSITE" id="PS51194"/>
    </source>
</evidence>
<feature type="region of interest" description="Disordered" evidence="4">
    <location>
        <begin position="1"/>
        <end position="76"/>
    </location>
</feature>
<dbReference type="Proteomes" id="UP000054383">
    <property type="component" value="Unassembled WGS sequence"/>
</dbReference>
<dbReference type="CDD" id="cd18793">
    <property type="entry name" value="SF2_C_SNF"/>
    <property type="match status" value="1"/>
</dbReference>
<feature type="region of interest" description="Disordered" evidence="4">
    <location>
        <begin position="222"/>
        <end position="269"/>
    </location>
</feature>
<keyword evidence="7" id="KW-0347">Helicase</keyword>
<dbReference type="InterPro" id="IPR027417">
    <property type="entry name" value="P-loop_NTPase"/>
</dbReference>
<dbReference type="InterPro" id="IPR049730">
    <property type="entry name" value="SNF2/RAD54-like_C"/>
</dbReference>
<evidence type="ECO:0000313" key="8">
    <source>
        <dbReference type="Proteomes" id="UP000054383"/>
    </source>
</evidence>
<dbReference type="EMBL" id="CVMT01000004">
    <property type="protein sequence ID" value="CRG88522.1"/>
    <property type="molecule type" value="Genomic_DNA"/>
</dbReference>
<dbReference type="PROSITE" id="PS51192">
    <property type="entry name" value="HELICASE_ATP_BIND_1"/>
    <property type="match status" value="1"/>
</dbReference>
<dbReference type="GO" id="GO:0004386">
    <property type="term" value="F:helicase activity"/>
    <property type="evidence" value="ECO:0007669"/>
    <property type="project" value="UniProtKB-KW"/>
</dbReference>
<accession>A0A0U1LZG8</accession>
<keyword evidence="2" id="KW-0378">Hydrolase</keyword>
<evidence type="ECO:0000256" key="3">
    <source>
        <dbReference type="ARBA" id="ARBA00022840"/>
    </source>
</evidence>
<dbReference type="InterPro" id="IPR001650">
    <property type="entry name" value="Helicase_C-like"/>
</dbReference>
<evidence type="ECO:0000256" key="2">
    <source>
        <dbReference type="ARBA" id="ARBA00022801"/>
    </source>
</evidence>
<reference evidence="7 8" key="1">
    <citation type="submission" date="2015-04" db="EMBL/GenBank/DDBJ databases">
        <authorList>
            <person name="Syromyatnikov M.Y."/>
            <person name="Popov V.N."/>
        </authorList>
    </citation>
    <scope>NUCLEOTIDE SEQUENCE [LARGE SCALE GENOMIC DNA]</scope>
    <source>
        <strain evidence="7">WF-38-12</strain>
    </source>
</reference>
<evidence type="ECO:0000313" key="7">
    <source>
        <dbReference type="EMBL" id="CRG88522.1"/>
    </source>
</evidence>
<dbReference type="GO" id="GO:0005634">
    <property type="term" value="C:nucleus"/>
    <property type="evidence" value="ECO:0007669"/>
    <property type="project" value="TreeGrafter"/>
</dbReference>
<gene>
    <name evidence="7" type="ORF">PISL3812_05553</name>
</gene>
<name>A0A0U1LZG8_TALIS</name>
<dbReference type="InterPro" id="IPR038718">
    <property type="entry name" value="SNF2-like_sf"/>
</dbReference>
<dbReference type="Gene3D" id="3.40.50.300">
    <property type="entry name" value="P-loop containing nucleotide triphosphate hydrolases"/>
    <property type="match status" value="1"/>
</dbReference>
<proteinExistence type="predicted"/>
<dbReference type="InterPro" id="IPR014001">
    <property type="entry name" value="Helicase_ATP-bd"/>
</dbReference>
<feature type="compositionally biased region" description="Acidic residues" evidence="4">
    <location>
        <begin position="255"/>
        <end position="269"/>
    </location>
</feature>
<dbReference type="AlphaFoldDB" id="A0A0U1LZG8"/>
<dbReference type="InterPro" id="IPR050628">
    <property type="entry name" value="SNF2_RAD54_helicase_TF"/>
</dbReference>
<evidence type="ECO:0000259" key="5">
    <source>
        <dbReference type="PROSITE" id="PS51192"/>
    </source>
</evidence>
<feature type="compositionally biased region" description="Low complexity" evidence="4">
    <location>
        <begin position="226"/>
        <end position="240"/>
    </location>
</feature>
<protein>
    <submittedName>
        <fullName evidence="7">Putative ATP-dependent helicase C23E6,02</fullName>
    </submittedName>
</protein>
<dbReference type="GO" id="GO:0006281">
    <property type="term" value="P:DNA repair"/>
    <property type="evidence" value="ECO:0007669"/>
    <property type="project" value="TreeGrafter"/>
</dbReference>
<feature type="compositionally biased region" description="Basic and acidic residues" evidence="4">
    <location>
        <begin position="365"/>
        <end position="380"/>
    </location>
</feature>
<dbReference type="OMA" id="KFWQPVA"/>
<keyword evidence="1" id="KW-0547">Nucleotide-binding</keyword>
<keyword evidence="3" id="KW-0067">ATP-binding</keyword>
<dbReference type="Gene3D" id="3.40.50.10810">
    <property type="entry name" value="Tandem AAA-ATPase domain"/>
    <property type="match status" value="1"/>
</dbReference>
<dbReference type="STRING" id="28573.A0A0U1LZG8"/>
<evidence type="ECO:0000256" key="1">
    <source>
        <dbReference type="ARBA" id="ARBA00022741"/>
    </source>
</evidence>
<dbReference type="SMART" id="SM00490">
    <property type="entry name" value="HELICc"/>
    <property type="match status" value="1"/>
</dbReference>
<organism evidence="7 8">
    <name type="scientific">Talaromyces islandicus</name>
    <name type="common">Penicillium islandicum</name>
    <dbReference type="NCBI Taxonomy" id="28573"/>
    <lineage>
        <taxon>Eukaryota</taxon>
        <taxon>Fungi</taxon>
        <taxon>Dikarya</taxon>
        <taxon>Ascomycota</taxon>
        <taxon>Pezizomycotina</taxon>
        <taxon>Eurotiomycetes</taxon>
        <taxon>Eurotiomycetidae</taxon>
        <taxon>Eurotiales</taxon>
        <taxon>Trichocomaceae</taxon>
        <taxon>Talaromyces</taxon>
        <taxon>Talaromyces sect. Islandici</taxon>
    </lineage>
</organism>
<dbReference type="GO" id="GO:0008094">
    <property type="term" value="F:ATP-dependent activity, acting on DNA"/>
    <property type="evidence" value="ECO:0007669"/>
    <property type="project" value="TreeGrafter"/>
</dbReference>
<dbReference type="GO" id="GO:0016787">
    <property type="term" value="F:hydrolase activity"/>
    <property type="evidence" value="ECO:0007669"/>
    <property type="project" value="UniProtKB-KW"/>
</dbReference>
<dbReference type="SMART" id="SM00487">
    <property type="entry name" value="DEXDc"/>
    <property type="match status" value="1"/>
</dbReference>
<sequence>MGSNKGPAKQVVVSGPSNPRNKRPRSATPSETTSNKKPKDGENQGGSSGTRKSERNQEALEKASQDSTTTTAKRQIVGENLSKGVKALREQLHLEDEDDWKAWLRGPFFKPYWNLLWDSWLKHNRATPGKQGLGLDEVLEIKNQYQQDFIGYPDTSDWGEGQYFAHFMYNVVQRNKMHRDGLFANRTISTRQTENLIWAVLKTIQHLHAPSQINRRRGGLALMNGTQSSTNSSSQLATNTPRARKGKAPVRPSNNDEDVSADTEEDDAEAFTLTQPGLSESDIALATELSEFMATSLQESWKDMIPASDDARMPPKISENFNPNEPYWQLMFCRTACRLAQEDIEADDNALASNDTEVDMQTENENPKVDTESESEKNLEDDSDEEPLLSGGGESDWEDDDVDVVQEVEEDGLPNQESLEEEENNLYQSLDHLTADEFAWSESYPETSPEEVSPSHLIRVIPEKLKQYQRELEWLDDYSYQPKDWEKAVASLCLTTPQPDTKSLVRTRHRLMKANTRLEPWQVLGVARLLEMREAKRNSSMSMQRGAFLADVMGLGKTYEAIAYMLEISQRQKNLHNAWKEAHDKDPAAGPPPVHKPFLLIVPSAILPQWCKEIQAITNQLHVKILFGDKRVNKLSTWKDAQLITKSLTKSHELFDGSLERASTVVVTTYETFRNRHGPPAANAWVHKQRKRLGDPKAFSNRPKDVKPKDWPGDLAGLFFDVILDEGHYIRNKDSAISIAVQWSEASFYLIMTATILFNSIYDFLGYVPLILPEDSDSEWNDDNLKNLDVTPSCDPFSLPEDHPAACLMLTHRILQRKILTNKVTITVASVYIKKLLSQLMVRRTLSSIIEINNQRVVIGARILPSHTVMVNVAFSRKEKRLYDRLCLPHYRKLIFEIEDNKFAINMAKLRMLTLLTSYLGFEYCEQLVTSKNLLEVLKLFKLNTLCQSLAETVGNNEYIRLPKKWIKKARIKGKRRSPDINAARTLLRGSPKLRAMFPLVAYNVLVRGKKQLIWCNFPANQIHIAAILRECGVKASIFHAKLTMKEREQLIREFTSEGGCMVLIISVAVNCFGLNLHGMCNEMHFYDIPMTKALLEQAIGRLRRFGQLWVVIVHIYVVKESWNMRQLAKADEKAMASVICDLNMNIFNMRVLVRLGEGEKPGDDDVTDDQAILHAIQSQLIEQIGEAADQDAL</sequence>
<dbReference type="InterPro" id="IPR000330">
    <property type="entry name" value="SNF2_N"/>
</dbReference>
<dbReference type="PROSITE" id="PS51194">
    <property type="entry name" value="HELICASE_CTER"/>
    <property type="match status" value="1"/>
</dbReference>
<feature type="domain" description="Helicase ATP-binding" evidence="5">
    <location>
        <begin position="538"/>
        <end position="774"/>
    </location>
</feature>
<dbReference type="SUPFAM" id="SSF52540">
    <property type="entry name" value="P-loop containing nucleoside triphosphate hydrolases"/>
    <property type="match status" value="2"/>
</dbReference>
<dbReference type="Pfam" id="PF00176">
    <property type="entry name" value="SNF2-rel_dom"/>
    <property type="match status" value="1"/>
</dbReference>
<feature type="compositionally biased region" description="Basic and acidic residues" evidence="4">
    <location>
        <begin position="51"/>
        <end position="64"/>
    </location>
</feature>
<dbReference type="PANTHER" id="PTHR45626">
    <property type="entry name" value="TRANSCRIPTION TERMINATION FACTOR 2-RELATED"/>
    <property type="match status" value="1"/>
</dbReference>
<dbReference type="OrthoDB" id="4227097at2759"/>
<feature type="region of interest" description="Disordered" evidence="4">
    <location>
        <begin position="350"/>
        <end position="399"/>
    </location>
</feature>
<dbReference type="Pfam" id="PF00271">
    <property type="entry name" value="Helicase_C"/>
    <property type="match status" value="1"/>
</dbReference>
<feature type="domain" description="Helicase C-terminal" evidence="6">
    <location>
        <begin position="999"/>
        <end position="1151"/>
    </location>
</feature>
<keyword evidence="8" id="KW-1185">Reference proteome</keyword>